<organism evidence="1 2">
    <name type="scientific">Paenibacillus cellulosilyticus</name>
    <dbReference type="NCBI Taxonomy" id="375489"/>
    <lineage>
        <taxon>Bacteria</taxon>
        <taxon>Bacillati</taxon>
        <taxon>Bacillota</taxon>
        <taxon>Bacilli</taxon>
        <taxon>Bacillales</taxon>
        <taxon>Paenibacillaceae</taxon>
        <taxon>Paenibacillus</taxon>
    </lineage>
</organism>
<gene>
    <name evidence="1" type="ORF">DFQ01_11126</name>
</gene>
<evidence type="ECO:0008006" key="3">
    <source>
        <dbReference type="Google" id="ProtNLM"/>
    </source>
</evidence>
<dbReference type="InterPro" id="IPR036388">
    <property type="entry name" value="WH-like_DNA-bd_sf"/>
</dbReference>
<dbReference type="SUPFAM" id="SSF46785">
    <property type="entry name" value="Winged helix' DNA-binding domain"/>
    <property type="match status" value="1"/>
</dbReference>
<reference evidence="1 2" key="1">
    <citation type="submission" date="2018-05" db="EMBL/GenBank/DDBJ databases">
        <title>Genomic Encyclopedia of Type Strains, Phase III (KMG-III): the genomes of soil and plant-associated and newly described type strains.</title>
        <authorList>
            <person name="Whitman W."/>
        </authorList>
    </citation>
    <scope>NUCLEOTIDE SEQUENCE [LARGE SCALE GENOMIC DNA]</scope>
    <source>
        <strain evidence="1 2">CECT 5696</strain>
    </source>
</reference>
<dbReference type="AlphaFoldDB" id="A0A2V2YUE4"/>
<name>A0A2V2YUE4_9BACL</name>
<dbReference type="Gene3D" id="1.10.10.10">
    <property type="entry name" value="Winged helix-like DNA-binding domain superfamily/Winged helix DNA-binding domain"/>
    <property type="match status" value="1"/>
</dbReference>
<proteinExistence type="predicted"/>
<protein>
    <recommendedName>
        <fullName evidence="3">Very-short-patch-repair endonuclease</fullName>
    </recommendedName>
</protein>
<dbReference type="InterPro" id="IPR036390">
    <property type="entry name" value="WH_DNA-bd_sf"/>
</dbReference>
<comment type="caution">
    <text evidence="1">The sequence shown here is derived from an EMBL/GenBank/DDBJ whole genome shotgun (WGS) entry which is preliminary data.</text>
</comment>
<dbReference type="EMBL" id="QGTQ01000011">
    <property type="protein sequence ID" value="PWW00881.1"/>
    <property type="molecule type" value="Genomic_DNA"/>
</dbReference>
<evidence type="ECO:0000313" key="1">
    <source>
        <dbReference type="EMBL" id="PWW00881.1"/>
    </source>
</evidence>
<sequence length="233" mass="27642">MSVDQRRMQHSDAAQESHKLWIEEHLKRRKGEEKRRLEEGHQYAEQLFATQIWLPAVGHLEYLHPEYALTDFRDKQRFLDFAYIRPPYRICFEIDGYSSHAQQISRRSFADGLMRQNQLILDDWLVFRFAVDDLEQQQRRCQQMILHILGKLYGGIPKQSTPLTPREAQMYQLIVELGAPVTPGMVAERLGMEHTYVRKLLRSMFTKGYIVSASKRASNQRIRYYLPSEKKRI</sequence>
<accession>A0A2V2YUE4</accession>
<evidence type="ECO:0000313" key="2">
    <source>
        <dbReference type="Proteomes" id="UP000246635"/>
    </source>
</evidence>
<dbReference type="Proteomes" id="UP000246635">
    <property type="component" value="Unassembled WGS sequence"/>
</dbReference>
<keyword evidence="2" id="KW-1185">Reference proteome</keyword>